<dbReference type="Proteomes" id="UP000248329">
    <property type="component" value="Unassembled WGS sequence"/>
</dbReference>
<accession>A0AC61L1G3</accession>
<protein>
    <submittedName>
        <fullName evidence="1">30S ribosomal protein S6e</fullName>
    </submittedName>
</protein>
<keyword evidence="1" id="KW-0689">Ribosomal protein</keyword>
<sequence length="135" mass="13961">MADFRVVVSDANAGKAYQIEVSGASANKFMGKTIGSEIDGSTVGLSGYTLKITGGSDKGGFPMRGTLPGPKRKKLLVTGGSGFHPGEEGLRKRRSIRGGEIAGDISQINTAVANYGPTPIDSLLGGESEEEEIES</sequence>
<evidence type="ECO:0000313" key="2">
    <source>
        <dbReference type="Proteomes" id="UP000248329"/>
    </source>
</evidence>
<reference evidence="1" key="1">
    <citation type="submission" date="2018-01" db="EMBL/GenBank/DDBJ databases">
        <authorList>
            <person name="Krukenberg V."/>
        </authorList>
    </citation>
    <scope>NUCLEOTIDE SEQUENCE</scope>
    <source>
        <strain evidence="1">E20ANME2</strain>
    </source>
</reference>
<evidence type="ECO:0000313" key="1">
    <source>
        <dbReference type="EMBL" id="PXF59494.1"/>
    </source>
</evidence>
<proteinExistence type="predicted"/>
<gene>
    <name evidence="1" type="ORF">C4B59_11420</name>
</gene>
<name>A0AC61L1G3_9EURY</name>
<comment type="caution">
    <text evidence="1">The sequence shown here is derived from an EMBL/GenBank/DDBJ whole genome shotgun (WGS) entry which is preliminary data.</text>
</comment>
<keyword evidence="1" id="KW-0687">Ribonucleoprotein</keyword>
<dbReference type="EMBL" id="PQXF01000024">
    <property type="protein sequence ID" value="PXF59494.1"/>
    <property type="molecule type" value="Genomic_DNA"/>
</dbReference>
<organism evidence="1 2">
    <name type="scientific">Candidatus Methanogaster sp</name>
    <dbReference type="NCBI Taxonomy" id="3386292"/>
    <lineage>
        <taxon>Archaea</taxon>
        <taxon>Methanobacteriati</taxon>
        <taxon>Methanobacteriota</taxon>
        <taxon>Stenosarchaea group</taxon>
        <taxon>Methanomicrobia</taxon>
        <taxon>Methanosarcinales</taxon>
        <taxon>ANME-2 cluster</taxon>
        <taxon>Candidatus Methanogasteraceae</taxon>
        <taxon>Candidatus Methanogaster</taxon>
    </lineage>
</organism>